<feature type="transmembrane region" description="Helical" evidence="5">
    <location>
        <begin position="12"/>
        <end position="32"/>
    </location>
</feature>
<evidence type="ECO:0000256" key="1">
    <source>
        <dbReference type="ARBA" id="ARBA00004141"/>
    </source>
</evidence>
<evidence type="ECO:0000259" key="6">
    <source>
        <dbReference type="Pfam" id="PF04932"/>
    </source>
</evidence>
<keyword evidence="3 5" id="KW-1133">Transmembrane helix</keyword>
<dbReference type="GO" id="GO:0016020">
    <property type="term" value="C:membrane"/>
    <property type="evidence" value="ECO:0007669"/>
    <property type="project" value="UniProtKB-SubCell"/>
</dbReference>
<evidence type="ECO:0000256" key="4">
    <source>
        <dbReference type="ARBA" id="ARBA00023136"/>
    </source>
</evidence>
<dbReference type="GO" id="GO:0016874">
    <property type="term" value="F:ligase activity"/>
    <property type="evidence" value="ECO:0007669"/>
    <property type="project" value="UniProtKB-KW"/>
</dbReference>
<evidence type="ECO:0000256" key="2">
    <source>
        <dbReference type="ARBA" id="ARBA00022692"/>
    </source>
</evidence>
<keyword evidence="2 5" id="KW-0812">Transmembrane</keyword>
<gene>
    <name evidence="7" type="ORF">HFZ78_29815</name>
</gene>
<proteinExistence type="predicted"/>
<feature type="transmembrane region" description="Helical" evidence="5">
    <location>
        <begin position="124"/>
        <end position="145"/>
    </location>
</feature>
<dbReference type="Proteomes" id="UP000501868">
    <property type="component" value="Chromosome"/>
</dbReference>
<dbReference type="EMBL" id="CP051128">
    <property type="protein sequence ID" value="QIZ10390.1"/>
    <property type="molecule type" value="Genomic_DNA"/>
</dbReference>
<reference evidence="7 8" key="1">
    <citation type="submission" date="2020-04" db="EMBL/GenBank/DDBJ databases">
        <title>Genome-Wide Identification of 5-Methylcytosine Sites in Bacterial Genomes By High-Throughput Sequencing of MspJI Restriction Fragments.</title>
        <authorList>
            <person name="Wu V."/>
        </authorList>
    </citation>
    <scope>NUCLEOTIDE SEQUENCE [LARGE SCALE GENOMIC DNA]</scope>
    <source>
        <strain evidence="7 8">S2</strain>
    </source>
</reference>
<evidence type="ECO:0000256" key="5">
    <source>
        <dbReference type="SAM" id="Phobius"/>
    </source>
</evidence>
<feature type="transmembrane region" description="Helical" evidence="5">
    <location>
        <begin position="198"/>
        <end position="224"/>
    </location>
</feature>
<feature type="transmembrane region" description="Helical" evidence="5">
    <location>
        <begin position="236"/>
        <end position="257"/>
    </location>
</feature>
<feature type="transmembrane region" description="Helical" evidence="5">
    <location>
        <begin position="87"/>
        <end position="103"/>
    </location>
</feature>
<evidence type="ECO:0000313" key="7">
    <source>
        <dbReference type="EMBL" id="QIZ10390.1"/>
    </source>
</evidence>
<keyword evidence="4 5" id="KW-0472">Membrane</keyword>
<dbReference type="InterPro" id="IPR007016">
    <property type="entry name" value="O-antigen_ligase-rel_domated"/>
</dbReference>
<name>A0A6H1P9V1_PRIMG</name>
<evidence type="ECO:0000256" key="3">
    <source>
        <dbReference type="ARBA" id="ARBA00022989"/>
    </source>
</evidence>
<evidence type="ECO:0000313" key="8">
    <source>
        <dbReference type="Proteomes" id="UP000501868"/>
    </source>
</evidence>
<feature type="domain" description="O-antigen ligase-related" evidence="6">
    <location>
        <begin position="198"/>
        <end position="336"/>
    </location>
</feature>
<feature type="transmembrane region" description="Helical" evidence="5">
    <location>
        <begin position="38"/>
        <end position="57"/>
    </location>
</feature>
<dbReference type="AlphaFoldDB" id="A0A6H1P9V1"/>
<reference evidence="7 8" key="2">
    <citation type="submission" date="2020-04" db="EMBL/GenBank/DDBJ databases">
        <authorList>
            <person name="Fomenkov A."/>
            <person name="Anton B.P."/>
            <person name="Roberts R.J."/>
        </authorList>
    </citation>
    <scope>NUCLEOTIDE SEQUENCE [LARGE SCALE GENOMIC DNA]</scope>
    <source>
        <strain evidence="7 8">S2</strain>
    </source>
</reference>
<dbReference type="PANTHER" id="PTHR37422">
    <property type="entry name" value="TEICHURONIC ACID BIOSYNTHESIS PROTEIN TUAE"/>
    <property type="match status" value="1"/>
</dbReference>
<dbReference type="Pfam" id="PF04932">
    <property type="entry name" value="Wzy_C"/>
    <property type="match status" value="1"/>
</dbReference>
<protein>
    <submittedName>
        <fullName evidence="7">O-antigen ligase family protein</fullName>
    </submittedName>
</protein>
<accession>A0A6H1P9V1</accession>
<dbReference type="PANTHER" id="PTHR37422:SF17">
    <property type="entry name" value="O-ANTIGEN LIGASE"/>
    <property type="match status" value="1"/>
</dbReference>
<organism evidence="7 8">
    <name type="scientific">Priestia megaterium</name>
    <name type="common">Bacillus megaterium</name>
    <dbReference type="NCBI Taxonomy" id="1404"/>
    <lineage>
        <taxon>Bacteria</taxon>
        <taxon>Bacillati</taxon>
        <taxon>Bacillota</taxon>
        <taxon>Bacilli</taxon>
        <taxon>Bacillales</taxon>
        <taxon>Bacillaceae</taxon>
        <taxon>Priestia</taxon>
    </lineage>
</organism>
<feature type="transmembrane region" description="Helical" evidence="5">
    <location>
        <begin position="165"/>
        <end position="186"/>
    </location>
</feature>
<dbReference type="InterPro" id="IPR051533">
    <property type="entry name" value="WaaL-like"/>
</dbReference>
<keyword evidence="7" id="KW-0436">Ligase</keyword>
<sequence length="421" mass="48517">MDDNIAPSSQKYSFTIFFLFLLVTLANYYIYVGFAIKPYLVFSILYLFIHIGSFYFYRLHLFEVAMLLFYLMYSFTGAFSLYPASSIRIFIGIVLYISCYFIIKSIIARSNNLVIERAISDVGLFFNIASLVLYFIGLKSVGFIFEGDRIYEFGVMLDRDYPRLIGLVQDPNFFVLYNTLFFCYYLCNSNSLKNKIGLTLCIITNLLTFSRGGLLIMAFIFFIYILNDNPLKRLKLLVGIVAALSVSLYIAIVHLKFDIYGILESRIEDMSSDGGSGRLELWGRAWDFFATHKYVGIGAFNFPAYNSYQFGDTLQVHNTFLEILSESGLLGISCFCLFIILVFVQLIQSRTHKNKPYLFFTFIGFILQMGFLSVIINDIFFLYLAILSTYLHNEKQVLRTEAKKTDPLPVLTSHKQRIKLN</sequence>
<feature type="transmembrane region" description="Helical" evidence="5">
    <location>
        <begin position="328"/>
        <end position="347"/>
    </location>
</feature>
<comment type="subcellular location">
    <subcellularLocation>
        <location evidence="1">Membrane</location>
        <topology evidence="1">Multi-pass membrane protein</topology>
    </subcellularLocation>
</comment>
<feature type="transmembrane region" description="Helical" evidence="5">
    <location>
        <begin position="359"/>
        <end position="386"/>
    </location>
</feature>